<dbReference type="InterPro" id="IPR002092">
    <property type="entry name" value="DNA-dir_Rpol_phage-type"/>
</dbReference>
<organism evidence="2">
    <name type="scientific">marine metagenome</name>
    <dbReference type="NCBI Taxonomy" id="408172"/>
    <lineage>
        <taxon>unclassified sequences</taxon>
        <taxon>metagenomes</taxon>
        <taxon>ecological metagenomes</taxon>
    </lineage>
</organism>
<evidence type="ECO:0000256" key="1">
    <source>
        <dbReference type="SAM" id="MobiDB-lite"/>
    </source>
</evidence>
<feature type="region of interest" description="Disordered" evidence="1">
    <location>
        <begin position="324"/>
        <end position="357"/>
    </location>
</feature>
<feature type="region of interest" description="Disordered" evidence="1">
    <location>
        <begin position="83"/>
        <end position="105"/>
    </location>
</feature>
<feature type="compositionally biased region" description="Polar residues" evidence="1">
    <location>
        <begin position="324"/>
        <end position="341"/>
    </location>
</feature>
<dbReference type="GO" id="GO:0003677">
    <property type="term" value="F:DNA binding"/>
    <property type="evidence" value="ECO:0007669"/>
    <property type="project" value="InterPro"/>
</dbReference>
<name>A0A381Y9Z5_9ZZZZ</name>
<proteinExistence type="predicted"/>
<gene>
    <name evidence="2" type="ORF">METZ01_LOCUS126286</name>
</gene>
<dbReference type="GO" id="GO:0003899">
    <property type="term" value="F:DNA-directed RNA polymerase activity"/>
    <property type="evidence" value="ECO:0007669"/>
    <property type="project" value="InterPro"/>
</dbReference>
<dbReference type="AlphaFoldDB" id="A0A381Y9Z5"/>
<dbReference type="GO" id="GO:0006351">
    <property type="term" value="P:DNA-templated transcription"/>
    <property type="evidence" value="ECO:0007669"/>
    <property type="project" value="InterPro"/>
</dbReference>
<reference evidence="2" key="1">
    <citation type="submission" date="2018-05" db="EMBL/GenBank/DDBJ databases">
        <authorList>
            <person name="Lanie J.A."/>
            <person name="Ng W.-L."/>
            <person name="Kazmierczak K.M."/>
            <person name="Andrzejewski T.M."/>
            <person name="Davidsen T.M."/>
            <person name="Wayne K.J."/>
            <person name="Tettelin H."/>
            <person name="Glass J.I."/>
            <person name="Rusch D."/>
            <person name="Podicherti R."/>
            <person name="Tsui H.-C.T."/>
            <person name="Winkler M.E."/>
        </authorList>
    </citation>
    <scope>NUCLEOTIDE SEQUENCE</scope>
</reference>
<evidence type="ECO:0000313" key="2">
    <source>
        <dbReference type="EMBL" id="SVA73432.1"/>
    </source>
</evidence>
<dbReference type="EMBL" id="UINC01017649">
    <property type="protein sequence ID" value="SVA73432.1"/>
    <property type="molecule type" value="Genomic_DNA"/>
</dbReference>
<protein>
    <submittedName>
        <fullName evidence="2">Uncharacterized protein</fullName>
    </submittedName>
</protein>
<sequence>MATPVYLIASLIGIGYYLNKDGREERVSIKRKKVSKHDKPNSKEIYNSDTVKKARRQEQNMANKLWKKSKKPIETNIIPPMFNNRKSKQQRPAVSIKKSSGVPIKQSQQKIIQKEKDIIPLSNVSNTQGWKPVVKRESQHTQKRPGFFHNNMEPFFGGSIKQNMKPDLYRTKLEHFTGAQPSYKHKKEVKRLFKPVKQNIFGNQVQKDRGLERYWISDKKPNEKPFEQIKVGPGVGLKVNEKSKHGFHDSYRPKYKTVDELRVKPKVSYKGRILKGVKFVKRGKQSKVISRKPARFSENKHSNLQKKTFGGMAKSSKRENFVNNGTARSRTSKQYSGNAKSLVSKKPMAGKQRVSKKPSYKFGISNARGADESYVKGKTRTPAKAQFCIPVSNIAPKDKQSYIYNPNDIAKTTLKETIVGHNVTGGVGGQIDKFTVYDPNDLARNTVKETLVGKNITGGVGGQVNKFTVYDPNDLARNTIKETLVGKNITGGISGQVGNQTVYDPNDKPSHTGKEMLLERNVTANYSGSRKKHIVYDSDERIKETIREQTGDNINQTGHINSYKNLVNQYTDKAKKTIRQQTSKNINQQGYALGNKRSQNQYTDNAKTTIRQQYEDKNYEGTANATNKKSIVYDPNDIARQTIKQTVMTKNYVGTGSGSNEQTNRDNMYNAEINALKELTLKGRNPTQSGPKNAIGSDIINMESRNIKLNPKWVIKKNLTNGCRTLPKVTNMKQQYCQNQRNNPVLLSAFKKNPYTQSLSSAPILNV</sequence>
<accession>A0A381Y9Z5</accession>
<dbReference type="PROSITE" id="PS00489">
    <property type="entry name" value="RNA_POL_PHAGE_2"/>
    <property type="match status" value="1"/>
</dbReference>